<dbReference type="AlphaFoldDB" id="A0A1T4Z0G2"/>
<evidence type="ECO:0000313" key="2">
    <source>
        <dbReference type="Proteomes" id="UP000190774"/>
    </source>
</evidence>
<name>A0A1T4Z0G2_9BACT</name>
<gene>
    <name evidence="1" type="ORF">SAMN02745166_04716</name>
</gene>
<dbReference type="Proteomes" id="UP000190774">
    <property type="component" value="Unassembled WGS sequence"/>
</dbReference>
<keyword evidence="2" id="KW-1185">Reference proteome</keyword>
<reference evidence="2" key="1">
    <citation type="submission" date="2017-02" db="EMBL/GenBank/DDBJ databases">
        <authorList>
            <person name="Varghese N."/>
            <person name="Submissions S."/>
        </authorList>
    </citation>
    <scope>NUCLEOTIDE SEQUENCE [LARGE SCALE GENOMIC DNA]</scope>
    <source>
        <strain evidence="2">ATCC 700200</strain>
    </source>
</reference>
<sequence>MRLFLSFALTWTLFTSITSGEDIRNDIAVVTTPAEDYLATYGSEFDVEGGGYSTCQMDLNEDGLLDQLFANAATSGTGGRVATVYLARKDGKFTRIGSLGHGMMVTETIKTGGKLLHCSWSFGGGSKSITTYLISHDGLKEIMTIGSDANDVSFQKLFDEVFKTSLKPDYRFVAARPKSKASSSSDNP</sequence>
<dbReference type="EMBL" id="FUYE01000023">
    <property type="protein sequence ID" value="SKB07512.1"/>
    <property type="molecule type" value="Genomic_DNA"/>
</dbReference>
<organism evidence="1 2">
    <name type="scientific">Prosthecobacter debontii</name>
    <dbReference type="NCBI Taxonomy" id="48467"/>
    <lineage>
        <taxon>Bacteria</taxon>
        <taxon>Pseudomonadati</taxon>
        <taxon>Verrucomicrobiota</taxon>
        <taxon>Verrucomicrobiia</taxon>
        <taxon>Verrucomicrobiales</taxon>
        <taxon>Verrucomicrobiaceae</taxon>
        <taxon>Prosthecobacter</taxon>
    </lineage>
</organism>
<proteinExistence type="predicted"/>
<dbReference type="InterPro" id="IPR028994">
    <property type="entry name" value="Integrin_alpha_N"/>
</dbReference>
<protein>
    <submittedName>
        <fullName evidence="1">Uncharacterized protein</fullName>
    </submittedName>
</protein>
<dbReference type="OrthoDB" id="9830635at2"/>
<accession>A0A1T4Z0G2</accession>
<evidence type="ECO:0000313" key="1">
    <source>
        <dbReference type="EMBL" id="SKB07512.1"/>
    </source>
</evidence>
<dbReference type="RefSeq" id="WP_078815830.1">
    <property type="nucleotide sequence ID" value="NZ_FUYE01000023.1"/>
</dbReference>
<dbReference type="SUPFAM" id="SSF69318">
    <property type="entry name" value="Integrin alpha N-terminal domain"/>
    <property type="match status" value="1"/>
</dbReference>